<dbReference type="EMBL" id="JBEPAZ010000093">
    <property type="protein sequence ID" value="MER6434246.1"/>
    <property type="molecule type" value="Genomic_DNA"/>
</dbReference>
<proteinExistence type="predicted"/>
<gene>
    <name evidence="3" type="ORF">ABT272_42255</name>
</gene>
<sequence length="84" mass="9149">MLGEIVPGVTADGVEVGRWLQRQRQHVVWQRLADGQRERLAGLGVTPLPAAPPETPVKASRGRSARLRAGAARLWRSTRHAPAP</sequence>
<feature type="region of interest" description="Disordered" evidence="1">
    <location>
        <begin position="44"/>
        <end position="84"/>
    </location>
</feature>
<dbReference type="Pfam" id="PF03457">
    <property type="entry name" value="HA"/>
    <property type="match status" value="1"/>
</dbReference>
<evidence type="ECO:0000313" key="3">
    <source>
        <dbReference type="EMBL" id="MER6434246.1"/>
    </source>
</evidence>
<comment type="caution">
    <text evidence="3">The sequence shown here is derived from an EMBL/GenBank/DDBJ whole genome shotgun (WGS) entry which is preliminary data.</text>
</comment>
<evidence type="ECO:0000313" key="4">
    <source>
        <dbReference type="Proteomes" id="UP001470023"/>
    </source>
</evidence>
<accession>A0ABV1UL15</accession>
<dbReference type="RefSeq" id="WP_352066116.1">
    <property type="nucleotide sequence ID" value="NZ_JBEPAZ010000093.1"/>
</dbReference>
<dbReference type="Proteomes" id="UP001470023">
    <property type="component" value="Unassembled WGS sequence"/>
</dbReference>
<keyword evidence="4" id="KW-1185">Reference proteome</keyword>
<organism evidence="3 4">
    <name type="scientific">Streptomyces sp. 900105245</name>
    <dbReference type="NCBI Taxonomy" id="3154379"/>
    <lineage>
        <taxon>Bacteria</taxon>
        <taxon>Bacillati</taxon>
        <taxon>Actinomycetota</taxon>
        <taxon>Actinomycetes</taxon>
        <taxon>Kitasatosporales</taxon>
        <taxon>Streptomycetaceae</taxon>
        <taxon>Streptomyces</taxon>
    </lineage>
</organism>
<protein>
    <submittedName>
        <fullName evidence="3">Helicase associated domain-containing protein</fullName>
    </submittedName>
</protein>
<feature type="domain" description="Helicase-associated" evidence="2">
    <location>
        <begin position="6"/>
        <end position="45"/>
    </location>
</feature>
<evidence type="ECO:0000256" key="1">
    <source>
        <dbReference type="SAM" id="MobiDB-lite"/>
    </source>
</evidence>
<dbReference type="InterPro" id="IPR005114">
    <property type="entry name" value="Helicase_assoc"/>
</dbReference>
<reference evidence="3 4" key="1">
    <citation type="submission" date="2024-06" db="EMBL/GenBank/DDBJ databases">
        <title>The Natural Products Discovery Center: Release of the First 8490 Sequenced Strains for Exploring Actinobacteria Biosynthetic Diversity.</title>
        <authorList>
            <person name="Kalkreuter E."/>
            <person name="Kautsar S.A."/>
            <person name="Yang D."/>
            <person name="Bader C.D."/>
            <person name="Teijaro C.N."/>
            <person name="Fluegel L."/>
            <person name="Davis C.M."/>
            <person name="Simpson J.R."/>
            <person name="Lauterbach L."/>
            <person name="Steele A.D."/>
            <person name="Gui C."/>
            <person name="Meng S."/>
            <person name="Li G."/>
            <person name="Viehrig K."/>
            <person name="Ye F."/>
            <person name="Su P."/>
            <person name="Kiefer A.F."/>
            <person name="Nichols A."/>
            <person name="Cepeda A.J."/>
            <person name="Yan W."/>
            <person name="Fan B."/>
            <person name="Jiang Y."/>
            <person name="Adhikari A."/>
            <person name="Zheng C.-J."/>
            <person name="Schuster L."/>
            <person name="Cowan T.M."/>
            <person name="Smanski M.J."/>
            <person name="Chevrette M.G."/>
            <person name="De Carvalho L.P.S."/>
            <person name="Shen B."/>
        </authorList>
    </citation>
    <scope>NUCLEOTIDE SEQUENCE [LARGE SCALE GENOMIC DNA]</scope>
    <source>
        <strain evidence="3 4">NPDC001166</strain>
    </source>
</reference>
<evidence type="ECO:0000259" key="2">
    <source>
        <dbReference type="Pfam" id="PF03457"/>
    </source>
</evidence>
<name>A0ABV1UL15_9ACTN</name>